<comment type="caution">
    <text evidence="1">The sequence shown here is derived from an EMBL/GenBank/DDBJ whole genome shotgun (WGS) entry which is preliminary data.</text>
</comment>
<dbReference type="Proteomes" id="UP000189433">
    <property type="component" value="Unassembled WGS sequence"/>
</dbReference>
<dbReference type="AlphaFoldDB" id="A0A1V3IQS6"/>
<dbReference type="EMBL" id="MLHJ01000013">
    <property type="protein sequence ID" value="OOF44622.1"/>
    <property type="molecule type" value="Genomic_DNA"/>
</dbReference>
<dbReference type="InterPro" id="IPR005358">
    <property type="entry name" value="Puta_zinc/iron-chelating_dom"/>
</dbReference>
<dbReference type="Pfam" id="PF03692">
    <property type="entry name" value="CxxCxxCC"/>
    <property type="match status" value="1"/>
</dbReference>
<gene>
    <name evidence="1" type="ORF">BKK50_02120</name>
</gene>
<evidence type="ECO:0000313" key="2">
    <source>
        <dbReference type="Proteomes" id="UP000189433"/>
    </source>
</evidence>
<reference evidence="1 2" key="1">
    <citation type="submission" date="2016-10" db="EMBL/GenBank/DDBJ databases">
        <title>Rodentibacter gen. nov. and new species.</title>
        <authorList>
            <person name="Christensen H."/>
        </authorList>
    </citation>
    <scope>NUCLEOTIDE SEQUENCE [LARGE SCALE GENOMIC DNA]</scope>
    <source>
        <strain evidence="1 2">CCUG17206</strain>
    </source>
</reference>
<organism evidence="1 2">
    <name type="scientific">Rodentibacter rarus</name>
    <dbReference type="NCBI Taxonomy" id="1908260"/>
    <lineage>
        <taxon>Bacteria</taxon>
        <taxon>Pseudomonadati</taxon>
        <taxon>Pseudomonadota</taxon>
        <taxon>Gammaproteobacteria</taxon>
        <taxon>Pasteurellales</taxon>
        <taxon>Pasteurellaceae</taxon>
        <taxon>Rodentibacter</taxon>
    </lineage>
</organism>
<protein>
    <submittedName>
        <fullName evidence="1">Zinc/iron-chelating domain-containing protein</fullName>
    </submittedName>
</protein>
<name>A0A1V3IQS6_9PAST</name>
<proteinExistence type="predicted"/>
<keyword evidence="2" id="KW-1185">Reference proteome</keyword>
<dbReference type="RefSeq" id="WP_077414873.1">
    <property type="nucleotide sequence ID" value="NZ_MLHI01000113.1"/>
</dbReference>
<sequence>MSFPCTACGKCCQRVNLSEKTAFLDRGDGICQYFNLETNLCNIYANRPLVCRVEDYYKTYLSHLYEWDEFVKINRDICSKL</sequence>
<dbReference type="OrthoDB" id="71604at2"/>
<evidence type="ECO:0000313" key="1">
    <source>
        <dbReference type="EMBL" id="OOF44622.1"/>
    </source>
</evidence>
<accession>A0A1V3IQS6</accession>
<dbReference type="STRING" id="1908260.BKK50_02120"/>